<proteinExistence type="predicted"/>
<keyword evidence="2" id="KW-1185">Reference proteome</keyword>
<dbReference type="OMA" id="PAHRACE"/>
<comment type="caution">
    <text evidence="1">The sequence shown here is derived from an EMBL/GenBank/DDBJ whole genome shotgun (WGS) entry which is preliminary data.</text>
</comment>
<accession>A0A066XDV9</accession>
<dbReference type="EMBL" id="JMSE01000841">
    <property type="protein sequence ID" value="KDN67117.1"/>
    <property type="molecule type" value="Genomic_DNA"/>
</dbReference>
<dbReference type="eggNOG" id="ENOG502T697">
    <property type="taxonomic scope" value="Eukaryota"/>
</dbReference>
<protein>
    <submittedName>
        <fullName evidence="1">Uncharacterized protein</fullName>
    </submittedName>
</protein>
<gene>
    <name evidence="1" type="ORF">CSUB01_10724</name>
</gene>
<organism evidence="1 2">
    <name type="scientific">Colletotrichum sublineola</name>
    <name type="common">Sorghum anthracnose fungus</name>
    <dbReference type="NCBI Taxonomy" id="1173701"/>
    <lineage>
        <taxon>Eukaryota</taxon>
        <taxon>Fungi</taxon>
        <taxon>Dikarya</taxon>
        <taxon>Ascomycota</taxon>
        <taxon>Pezizomycotina</taxon>
        <taxon>Sordariomycetes</taxon>
        <taxon>Hypocreomycetidae</taxon>
        <taxon>Glomerellales</taxon>
        <taxon>Glomerellaceae</taxon>
        <taxon>Colletotrichum</taxon>
        <taxon>Colletotrichum graminicola species complex</taxon>
    </lineage>
</organism>
<dbReference type="HOGENOM" id="CLU_100278_0_0_1"/>
<reference evidence="2" key="1">
    <citation type="journal article" date="2014" name="Genome Announc.">
        <title>Draft genome sequence of Colletotrichum sublineola, a destructive pathogen of cultivated sorghum.</title>
        <authorList>
            <person name="Baroncelli R."/>
            <person name="Sanz-Martin J.M."/>
            <person name="Rech G.E."/>
            <person name="Sukno S.A."/>
            <person name="Thon M.R."/>
        </authorList>
    </citation>
    <scope>NUCLEOTIDE SEQUENCE [LARGE SCALE GENOMIC DNA]</scope>
    <source>
        <strain evidence="2">TX430BB</strain>
    </source>
</reference>
<dbReference type="Proteomes" id="UP000027238">
    <property type="component" value="Unassembled WGS sequence"/>
</dbReference>
<dbReference type="OrthoDB" id="4801410at2759"/>
<name>A0A066XDV9_COLSU</name>
<evidence type="ECO:0000313" key="2">
    <source>
        <dbReference type="Proteomes" id="UP000027238"/>
    </source>
</evidence>
<dbReference type="AlphaFoldDB" id="A0A066XDV9"/>
<evidence type="ECO:0000313" key="1">
    <source>
        <dbReference type="EMBL" id="KDN67117.1"/>
    </source>
</evidence>
<sequence length="242" mass="27045">MSITTIQQSATLCLSEQHIINPGMPIAYGNLHPGCSFGRPCVLEKGEACPMAILFSNYQESGLWDASDPKHRACYFGQPCLVTGEKSCARILHLAKHSHVYGACSVFSGPDHDHCPTVTDLERRWLFPSCSACGVLTEVRGLILIHRRMLDECAVEENFTGTDIECIKNSLTGYMRAYEIRRAMHCQELHEQEQAAYELEMRCARGDAATQFALGTTKVERKGWWKKATTYVVRVVVHAFSA</sequence>